<gene>
    <name evidence="9" type="primary">pnc1</name>
    <name evidence="9" type="ORF">SOMG_02616</name>
</gene>
<dbReference type="EC" id="3.5.1.19" evidence="6"/>
<dbReference type="SUPFAM" id="SSF52499">
    <property type="entry name" value="Isochorismatase-like hydrolases"/>
    <property type="match status" value="1"/>
</dbReference>
<dbReference type="GO" id="GO:0008936">
    <property type="term" value="F:nicotinamidase activity"/>
    <property type="evidence" value="ECO:0007669"/>
    <property type="project" value="UniProtKB-EC"/>
</dbReference>
<organism evidence="9 10">
    <name type="scientific">Schizosaccharomyces osmophilus</name>
    <dbReference type="NCBI Taxonomy" id="2545709"/>
    <lineage>
        <taxon>Eukaryota</taxon>
        <taxon>Fungi</taxon>
        <taxon>Dikarya</taxon>
        <taxon>Ascomycota</taxon>
        <taxon>Taphrinomycotina</taxon>
        <taxon>Schizosaccharomycetes</taxon>
        <taxon>Schizosaccharomycetales</taxon>
        <taxon>Schizosaccharomycetaceae</taxon>
        <taxon>Schizosaccharomyces</taxon>
    </lineage>
</organism>
<accession>A0AAE9WDZ3</accession>
<name>A0AAE9WDZ3_9SCHI</name>
<feature type="domain" description="Isochorismatase-like" evidence="8">
    <location>
        <begin position="6"/>
        <end position="209"/>
    </location>
</feature>
<keyword evidence="10" id="KW-1185">Reference proteome</keyword>
<evidence type="ECO:0000256" key="3">
    <source>
        <dbReference type="ARBA" id="ARBA00022723"/>
    </source>
</evidence>
<dbReference type="Proteomes" id="UP001212411">
    <property type="component" value="Chromosome 2"/>
</dbReference>
<dbReference type="EMBL" id="CP115612">
    <property type="protein sequence ID" value="WBW73884.1"/>
    <property type="molecule type" value="Genomic_DNA"/>
</dbReference>
<evidence type="ECO:0000313" key="10">
    <source>
        <dbReference type="Proteomes" id="UP001212411"/>
    </source>
</evidence>
<reference evidence="9 10" key="1">
    <citation type="journal article" date="2023" name="G3 (Bethesda)">
        <title>A high-quality reference genome for the fission yeast Schizosaccharomyces osmophilus.</title>
        <authorList>
            <person name="Jia G.S."/>
            <person name="Zhang W.C."/>
            <person name="Liang Y."/>
            <person name="Liu X.H."/>
            <person name="Rhind N."/>
            <person name="Pidoux A."/>
            <person name="Brysch-Herzberg M."/>
            <person name="Du L.L."/>
        </authorList>
    </citation>
    <scope>NUCLEOTIDE SEQUENCE [LARGE SCALE GENOMIC DNA]</scope>
    <source>
        <strain evidence="9 10">CBS 15793</strain>
    </source>
</reference>
<dbReference type="PANTHER" id="PTHR11080">
    <property type="entry name" value="PYRAZINAMIDASE/NICOTINAMIDASE"/>
    <property type="match status" value="1"/>
</dbReference>
<keyword evidence="3" id="KW-0479">Metal-binding</keyword>
<proteinExistence type="inferred from homology"/>
<dbReference type="RefSeq" id="XP_056038127.1">
    <property type="nucleotide sequence ID" value="XM_056181408.1"/>
</dbReference>
<evidence type="ECO:0000256" key="2">
    <source>
        <dbReference type="ARBA" id="ARBA00022642"/>
    </source>
</evidence>
<protein>
    <recommendedName>
        <fullName evidence="6">nicotinamidase</fullName>
        <ecNumber evidence="6">3.5.1.19</ecNumber>
    </recommendedName>
    <alternativeName>
        <fullName evidence="7">Nicotinamide deamidase</fullName>
    </alternativeName>
</protein>
<dbReference type="GeneID" id="80876097"/>
<keyword evidence="2" id="KW-0662">Pyridine nucleotide biosynthesis</keyword>
<dbReference type="InterPro" id="IPR000868">
    <property type="entry name" value="Isochorismatase-like_dom"/>
</dbReference>
<keyword evidence="4" id="KW-0378">Hydrolase</keyword>
<evidence type="ECO:0000256" key="7">
    <source>
        <dbReference type="ARBA" id="ARBA00043224"/>
    </source>
</evidence>
<evidence type="ECO:0000313" key="9">
    <source>
        <dbReference type="EMBL" id="WBW73884.1"/>
    </source>
</evidence>
<evidence type="ECO:0000256" key="1">
    <source>
        <dbReference type="ARBA" id="ARBA00006336"/>
    </source>
</evidence>
<comment type="pathway">
    <text evidence="5">Cofactor biosynthesis; nicotinate biosynthesis; nicotinate from nicotinamide: step 1/1.</text>
</comment>
<dbReference type="InterPro" id="IPR036380">
    <property type="entry name" value="Isochorismatase-like_sf"/>
</dbReference>
<comment type="similarity">
    <text evidence="1">Belongs to the isochorismatase family.</text>
</comment>
<evidence type="ECO:0000259" key="8">
    <source>
        <dbReference type="Pfam" id="PF00857"/>
    </source>
</evidence>
<sequence length="222" mass="24660">MAFHPALIIVDVQNDFITPGFTGHIPGATKILPFINQLLDGSYKWDYIVATKDLHPADHVSFRASHGPTVIPKGTVIDVHAYGKTYRQQLWSTHCVNGTVGAEFHPDLNMDKVDYILPKGMDTLVESYSGFYDVIGRDNGLKKILDDRNITHVFVVGVAGDICVRDTALHAREHYSTYVINDGIFMSTAEAGQITLREFDDAGISVIKINDPMLESVKNRTK</sequence>
<dbReference type="AlphaFoldDB" id="A0AAE9WDZ3"/>
<dbReference type="InterPro" id="IPR052347">
    <property type="entry name" value="Isochorismatase_Nicotinamidase"/>
</dbReference>
<dbReference type="GO" id="GO:0019363">
    <property type="term" value="P:pyridine nucleotide biosynthetic process"/>
    <property type="evidence" value="ECO:0007669"/>
    <property type="project" value="UniProtKB-KW"/>
</dbReference>
<dbReference type="KEGG" id="som:SOMG_02616"/>
<evidence type="ECO:0000256" key="6">
    <source>
        <dbReference type="ARBA" id="ARBA00039017"/>
    </source>
</evidence>
<dbReference type="Gene3D" id="3.40.50.850">
    <property type="entry name" value="Isochorismatase-like"/>
    <property type="match status" value="1"/>
</dbReference>
<dbReference type="GO" id="GO:0046872">
    <property type="term" value="F:metal ion binding"/>
    <property type="evidence" value="ECO:0007669"/>
    <property type="project" value="UniProtKB-KW"/>
</dbReference>
<evidence type="ECO:0000256" key="5">
    <source>
        <dbReference type="ARBA" id="ARBA00037900"/>
    </source>
</evidence>
<dbReference type="Pfam" id="PF00857">
    <property type="entry name" value="Isochorismatase"/>
    <property type="match status" value="1"/>
</dbReference>
<evidence type="ECO:0000256" key="4">
    <source>
        <dbReference type="ARBA" id="ARBA00022801"/>
    </source>
</evidence>
<dbReference type="PANTHER" id="PTHR11080:SF2">
    <property type="entry name" value="LD05707P"/>
    <property type="match status" value="1"/>
</dbReference>